<accession>B0MB78</accession>
<feature type="domain" description="SSAP RNA binding" evidence="1">
    <location>
        <begin position="3"/>
        <end position="143"/>
    </location>
</feature>
<dbReference type="eggNOG" id="ENOG50323AV">
    <property type="taxonomic scope" value="Bacteria"/>
</dbReference>
<dbReference type="RefSeq" id="WP_006566311.1">
    <property type="nucleotide sequence ID" value="NZ_AP023027.1"/>
</dbReference>
<dbReference type="EMBL" id="ABAX03000005">
    <property type="protein sequence ID" value="EDR98753.1"/>
    <property type="molecule type" value="Genomic_DNA"/>
</dbReference>
<name>B0MB78_ANACD</name>
<keyword evidence="3" id="KW-1185">Reference proteome</keyword>
<evidence type="ECO:0000313" key="3">
    <source>
        <dbReference type="Proteomes" id="UP000004935"/>
    </source>
</evidence>
<dbReference type="Pfam" id="PF06378">
    <property type="entry name" value="SSAP_Sak"/>
    <property type="match status" value="1"/>
</dbReference>
<organism evidence="2 3">
    <name type="scientific">Anaerostipes caccae (strain DSM 14662 / CCUG 47493 / JCM 13470 / NCIMB 13811 / L1-92)</name>
    <dbReference type="NCBI Taxonomy" id="411490"/>
    <lineage>
        <taxon>Bacteria</taxon>
        <taxon>Bacillati</taxon>
        <taxon>Bacillota</taxon>
        <taxon>Clostridia</taxon>
        <taxon>Lachnospirales</taxon>
        <taxon>Lachnospiraceae</taxon>
        <taxon>Anaerostipes</taxon>
    </lineage>
</organism>
<proteinExistence type="predicted"/>
<dbReference type="Proteomes" id="UP000004935">
    <property type="component" value="Unassembled WGS sequence"/>
</dbReference>
<reference evidence="2" key="2">
    <citation type="submission" date="2013-11" db="EMBL/GenBank/DDBJ databases">
        <title>Draft genome sequence of Anaerostipes caccae (DSM 14662).</title>
        <authorList>
            <person name="Sudarsanam P."/>
            <person name="Ley R."/>
            <person name="Guruge J."/>
            <person name="Turnbaugh P.J."/>
            <person name="Mahowald M."/>
            <person name="Liep D."/>
            <person name="Gordon J."/>
        </authorList>
    </citation>
    <scope>NUCLEOTIDE SEQUENCE</scope>
    <source>
        <strain evidence="2">DSM 14662</strain>
    </source>
</reference>
<sequence length="191" mass="22047">MSTFETLNNINVNDYTEMKGHLTYLSWSKAWEEVKKRYPDATYTVVKNDRGLPYFLDKEVGCMVMTNVTIEGETLEMWLPVMDHRNKTIMQPTATDINKTIMRCLTKNLAMFGLGLYIYSGEDLPNKGKDQEGDEPIDEIKINVLKKEMARTGVTETKMFYAIGVKSWSEIRTSGFKRAMDLFKNTPDKEK</sequence>
<comment type="caution">
    <text evidence="2">The sequence shown here is derived from an EMBL/GenBank/DDBJ whole genome shotgun (WGS) entry which is preliminary data.</text>
</comment>
<protein>
    <recommendedName>
        <fullName evidence="1">SSAP RNA binding domain-containing protein</fullName>
    </recommendedName>
</protein>
<evidence type="ECO:0000313" key="2">
    <source>
        <dbReference type="EMBL" id="EDR98753.1"/>
    </source>
</evidence>
<dbReference type="HOGENOM" id="CLU_086324_3_0_9"/>
<dbReference type="AlphaFoldDB" id="B0MB78"/>
<dbReference type="InterPro" id="IPR009425">
    <property type="entry name" value="DSRM_SSAP"/>
</dbReference>
<gene>
    <name evidence="2" type="ORF">ANACAC_00805</name>
</gene>
<evidence type="ECO:0000259" key="1">
    <source>
        <dbReference type="Pfam" id="PF06378"/>
    </source>
</evidence>
<reference evidence="2" key="1">
    <citation type="submission" date="2007-11" db="EMBL/GenBank/DDBJ databases">
        <authorList>
            <person name="Fulton L."/>
            <person name="Clifton S."/>
            <person name="Fulton B."/>
            <person name="Xu J."/>
            <person name="Minx P."/>
            <person name="Pepin K.H."/>
            <person name="Johnson M."/>
            <person name="Thiruvilangam P."/>
            <person name="Bhonagiri V."/>
            <person name="Nash W.E."/>
            <person name="Mardis E.R."/>
            <person name="Wilson R.K."/>
        </authorList>
    </citation>
    <scope>NUCLEOTIDE SEQUENCE [LARGE SCALE GENOMIC DNA]</scope>
    <source>
        <strain evidence="2">DSM 14662</strain>
    </source>
</reference>
<dbReference type="STRING" id="411490.ANACAC_00805"/>